<protein>
    <submittedName>
        <fullName evidence="2">Trehalose synthase</fullName>
    </submittedName>
</protein>
<dbReference type="InterPro" id="IPR017853">
    <property type="entry name" value="GH"/>
</dbReference>
<evidence type="ECO:0000313" key="3">
    <source>
        <dbReference type="Proteomes" id="UP000280668"/>
    </source>
</evidence>
<dbReference type="SMART" id="SM00642">
    <property type="entry name" value="Aamy"/>
    <property type="match status" value="1"/>
</dbReference>
<dbReference type="EMBL" id="RKHK01000001">
    <property type="protein sequence ID" value="ROR72687.1"/>
    <property type="molecule type" value="Genomic_DNA"/>
</dbReference>
<organism evidence="2 3">
    <name type="scientific">Bogoriella caseilytica</name>
    <dbReference type="NCBI Taxonomy" id="56055"/>
    <lineage>
        <taxon>Bacteria</taxon>
        <taxon>Bacillati</taxon>
        <taxon>Actinomycetota</taxon>
        <taxon>Actinomycetes</taxon>
        <taxon>Micrococcales</taxon>
        <taxon>Bogoriellaceae</taxon>
        <taxon>Bogoriella</taxon>
    </lineage>
</organism>
<dbReference type="Pfam" id="PF00128">
    <property type="entry name" value="Alpha-amylase"/>
    <property type="match status" value="2"/>
</dbReference>
<dbReference type="PANTHER" id="PTHR10357">
    <property type="entry name" value="ALPHA-AMYLASE FAMILY MEMBER"/>
    <property type="match status" value="1"/>
</dbReference>
<proteinExistence type="predicted"/>
<dbReference type="RefSeq" id="WP_123303217.1">
    <property type="nucleotide sequence ID" value="NZ_RKHK01000001.1"/>
</dbReference>
<gene>
    <name evidence="2" type="ORF">EDD31_1046</name>
</gene>
<accession>A0A3N2BBQ4</accession>
<sequence length="563" mass="63559">MRTTDTADLWYKNAIIYCLDVKTFLDSNGDGMGDLPGVAQRVDYLAGMGVTCLWLMPFYPSPLKDNGYDVSDMFGVHPALGDHGDVVELIHTARDRGIRVIVDLLVNHTSDQHEWFRQARRSKDNPYRNYYVWRDDDPGDTSAEAMFPEAEDGIWTYEEKTEEWYLHHFFSHQPDLNTANPEVRNAIAKAMGFWLQLGVDGFRVDAVPFALNESTLKHLEDSDLAEPHDYLRALRSFLQRRSTTGGSAIMLGEVNMPYEDQVAFFGGEGGDQLTMQFDFLGNQRTMLAMARQDAGPIRQTLRERPSNLPVDTQFANFLRNHDELALDQLPEEEREEIFAAFGPEEDHQLFGHGLRRRLASMFKGDPRRLKMSYSLLFALPGTPVLYYGQEIGMGEELSIEGRGAIRTPMQWTSGKNGGFSSAVPSKLVSPLTEGSFGPRHVNVADSRRDPHSLLNHITHLAHIRRESPEIGWGSVELLEQPNDAVVAYCCSWDEARTVLLHNLSPEPAVVPIRLEGEAPGTMLADLLENSTLELDADCRTEANLDGYGYRWLRVKREGDPRLI</sequence>
<dbReference type="CDD" id="cd11334">
    <property type="entry name" value="AmyAc_TreS"/>
    <property type="match status" value="1"/>
</dbReference>
<dbReference type="InterPro" id="IPR045857">
    <property type="entry name" value="O16G_dom_2"/>
</dbReference>
<dbReference type="InterPro" id="IPR006047">
    <property type="entry name" value="GH13_cat_dom"/>
</dbReference>
<comment type="caution">
    <text evidence="2">The sequence shown here is derived from an EMBL/GenBank/DDBJ whole genome shotgun (WGS) entry which is preliminary data.</text>
</comment>
<reference evidence="2 3" key="1">
    <citation type="submission" date="2018-11" db="EMBL/GenBank/DDBJ databases">
        <title>Sequencing the genomes of 1000 actinobacteria strains.</title>
        <authorList>
            <person name="Klenk H.-P."/>
        </authorList>
    </citation>
    <scope>NUCLEOTIDE SEQUENCE [LARGE SCALE GENOMIC DNA]</scope>
    <source>
        <strain evidence="2 3">DSM 11294</strain>
    </source>
</reference>
<dbReference type="Proteomes" id="UP000280668">
    <property type="component" value="Unassembled WGS sequence"/>
</dbReference>
<dbReference type="Pfam" id="PF22157">
    <property type="entry name" value="SupH-like_C"/>
    <property type="match status" value="1"/>
</dbReference>
<dbReference type="SUPFAM" id="SSF51011">
    <property type="entry name" value="Glycosyl hydrolase domain"/>
    <property type="match status" value="1"/>
</dbReference>
<dbReference type="PANTHER" id="PTHR10357:SF219">
    <property type="entry name" value="MALTOSE ALPHA-D-GLUCOSYLTRANSFERASE"/>
    <property type="match status" value="1"/>
</dbReference>
<evidence type="ECO:0000313" key="2">
    <source>
        <dbReference type="EMBL" id="ROR72687.1"/>
    </source>
</evidence>
<dbReference type="Gene3D" id="3.20.20.80">
    <property type="entry name" value="Glycosidases"/>
    <property type="match status" value="1"/>
</dbReference>
<dbReference type="OrthoDB" id="9043248at2"/>
<keyword evidence="3" id="KW-1185">Reference proteome</keyword>
<dbReference type="InterPro" id="IPR054049">
    <property type="entry name" value="SupH-like_C"/>
</dbReference>
<feature type="domain" description="Glycosyl hydrolase family 13 catalytic" evidence="1">
    <location>
        <begin position="18"/>
        <end position="426"/>
    </location>
</feature>
<name>A0A3N2BBQ4_9MICO</name>
<evidence type="ECO:0000259" key="1">
    <source>
        <dbReference type="SMART" id="SM00642"/>
    </source>
</evidence>
<dbReference type="GO" id="GO:0005975">
    <property type="term" value="P:carbohydrate metabolic process"/>
    <property type="evidence" value="ECO:0007669"/>
    <property type="project" value="InterPro"/>
</dbReference>
<dbReference type="Gene3D" id="2.60.40.1180">
    <property type="entry name" value="Golgi alpha-mannosidase II"/>
    <property type="match status" value="1"/>
</dbReference>
<dbReference type="AlphaFoldDB" id="A0A3N2BBQ4"/>
<dbReference type="Gene3D" id="3.90.400.10">
    <property type="entry name" value="Oligo-1,6-glucosidase, Domain 2"/>
    <property type="match status" value="1"/>
</dbReference>
<dbReference type="InterPro" id="IPR013780">
    <property type="entry name" value="Glyco_hydro_b"/>
</dbReference>
<dbReference type="SUPFAM" id="SSF51445">
    <property type="entry name" value="(Trans)glycosidases"/>
    <property type="match status" value="1"/>
</dbReference>